<dbReference type="Proteomes" id="UP000184334">
    <property type="component" value="Unassembled WGS sequence"/>
</dbReference>
<evidence type="ECO:0000313" key="2">
    <source>
        <dbReference type="Proteomes" id="UP000184334"/>
    </source>
</evidence>
<proteinExistence type="predicted"/>
<evidence type="ECO:0000313" key="1">
    <source>
        <dbReference type="EMBL" id="SHE49623.1"/>
    </source>
</evidence>
<dbReference type="OrthoDB" id="49495at2"/>
<dbReference type="AlphaFoldDB" id="A0A1M4TZ34"/>
<keyword evidence="2" id="KW-1185">Reference proteome</keyword>
<reference evidence="1" key="1">
    <citation type="submission" date="2016-11" db="EMBL/GenBank/DDBJ databases">
        <authorList>
            <person name="Varghese N."/>
            <person name="Submissions S."/>
        </authorList>
    </citation>
    <scope>NUCLEOTIDE SEQUENCE [LARGE SCALE GENOMIC DNA]</scope>
    <source>
        <strain evidence="1">DSM 16785</strain>
    </source>
</reference>
<name>A0A1M4TZ34_MARH1</name>
<organism evidence="1 2">
    <name type="scientific">Marinitoga hydrogenitolerans (strain DSM 16785 / JCM 12826 / AT1271)</name>
    <dbReference type="NCBI Taxonomy" id="1122195"/>
    <lineage>
        <taxon>Bacteria</taxon>
        <taxon>Thermotogati</taxon>
        <taxon>Thermotogota</taxon>
        <taxon>Thermotogae</taxon>
        <taxon>Petrotogales</taxon>
        <taxon>Petrotogaceae</taxon>
        <taxon>Marinitoga</taxon>
    </lineage>
</organism>
<dbReference type="RefSeq" id="WP_072863213.1">
    <property type="nucleotide sequence ID" value="NZ_FQUI01000005.1"/>
</dbReference>
<comment type="caution">
    <text evidence="1">The sequence shown here is derived from an EMBL/GenBank/DDBJ whole genome shotgun (WGS) entry which is preliminary data.</text>
</comment>
<protein>
    <submittedName>
        <fullName evidence="1">Uncharacterized protein</fullName>
    </submittedName>
</protein>
<dbReference type="EMBL" id="FQUI01000005">
    <property type="protein sequence ID" value="SHE49623.1"/>
    <property type="molecule type" value="Genomic_DNA"/>
</dbReference>
<gene>
    <name evidence="1" type="ORF">SAMN02745164_00556</name>
</gene>
<sequence length="65" mass="7703">MRNLGKINVVFEGDAYYFGKFARFKIVFDVKKMIKTKTIQPVEYTADNEKILYTDFLNLINTIFK</sequence>
<accession>A0A1M4TZ34</accession>